<protein>
    <submittedName>
        <fullName evidence="1">Uncharacterized protein</fullName>
    </submittedName>
</protein>
<accession>A0A179VIW6</accession>
<dbReference type="EMBL" id="LQYE01000001">
    <property type="protein sequence ID" value="OAT70951.1"/>
    <property type="molecule type" value="Genomic_DNA"/>
</dbReference>
<reference evidence="1 2" key="1">
    <citation type="submission" date="2016-01" db="EMBL/GenBank/DDBJ databases">
        <title>Mycobacterium immunogenum strain CD11_6 genome sequencing and assembly.</title>
        <authorList>
            <person name="Kaur G."/>
            <person name="Nair G.R."/>
            <person name="Mayilraj S."/>
        </authorList>
    </citation>
    <scope>NUCLEOTIDE SEQUENCE [LARGE SCALE GENOMIC DNA]</scope>
    <source>
        <strain evidence="1 2">CD11-6</strain>
    </source>
</reference>
<dbReference type="AlphaFoldDB" id="A0A179VIW6"/>
<evidence type="ECO:0000313" key="1">
    <source>
        <dbReference type="EMBL" id="OAT70951.1"/>
    </source>
</evidence>
<organism evidence="1 2">
    <name type="scientific">Mycobacteroides immunogenum</name>
    <dbReference type="NCBI Taxonomy" id="83262"/>
    <lineage>
        <taxon>Bacteria</taxon>
        <taxon>Bacillati</taxon>
        <taxon>Actinomycetota</taxon>
        <taxon>Actinomycetes</taxon>
        <taxon>Mycobacteriales</taxon>
        <taxon>Mycobacteriaceae</taxon>
        <taxon>Mycobacteroides</taxon>
    </lineage>
</organism>
<gene>
    <name evidence="1" type="ORF">AWB85_06680</name>
</gene>
<dbReference type="RefSeq" id="WP_052541416.1">
    <property type="nucleotide sequence ID" value="NZ_LQYE01000001.1"/>
</dbReference>
<proteinExistence type="predicted"/>
<name>A0A179VIW6_9MYCO</name>
<comment type="caution">
    <text evidence="1">The sequence shown here is derived from an EMBL/GenBank/DDBJ whole genome shotgun (WGS) entry which is preliminary data.</text>
</comment>
<dbReference type="Proteomes" id="UP000186919">
    <property type="component" value="Unassembled WGS sequence"/>
</dbReference>
<evidence type="ECO:0000313" key="2">
    <source>
        <dbReference type="Proteomes" id="UP000186919"/>
    </source>
</evidence>
<sequence length="104" mass="12031">MSSAQTLMAQTMGAHRSYYSHGDDCDRCTGCNWRGHAPDEHEAHVAAEIDKALGGLTRKRRIDHQWRETGEVHHDRFFEGKPVPKTRLHYVQQSRWASDWTVTE</sequence>